<evidence type="ECO:0000256" key="3">
    <source>
        <dbReference type="ARBA" id="ARBA00009481"/>
    </source>
</evidence>
<keyword evidence="18" id="KW-1185">Reference proteome</keyword>
<dbReference type="PANTHER" id="PTHR45919">
    <property type="entry name" value="GDP-MAN:MAN(3)GLCNAC(2)-PP-DOL ALPHA-1,2-MANNOSYLTRANSFERASE"/>
    <property type="match status" value="1"/>
</dbReference>
<dbReference type="AlphaFoldDB" id="A0AA43TTH5"/>
<dbReference type="GO" id="GO:0006487">
    <property type="term" value="P:protein N-linked glycosylation"/>
    <property type="evidence" value="ECO:0007669"/>
    <property type="project" value="TreeGrafter"/>
</dbReference>
<dbReference type="PANTHER" id="PTHR45919:SF1">
    <property type="entry name" value="GDP-MAN:MAN(3)GLCNAC(2)-PP-DOL ALPHA-1,2-MANNOSYLTRANSFERASE"/>
    <property type="match status" value="1"/>
</dbReference>
<sequence length="545" mass="61959">MMRTDLLSLLAVSPFFILVFFLSNIWTTLRVALITGPVLTMLSWGLLVQRNSYSRRKPIRDQVLCDQQAFDNERRPSPKSEDDDWEQVPNETFSKIATKKTSKSNYDGFIGFFHPFANAGGGGERVLWAAIKATQDRWPKAICIVYTGDHSSGKATILERVKSRFDIDLHAPTIVFLYLEKRDWVVASSYPRFTLLLQSLGSIVVAHEALTRLAPDIFIDTMGYSFSTLYCKHFFPHIAIGSYVHYPFIGTHMVESLTTNSGQGVNAGMGKGWRGFGKKLYWYCLLQLYKFTGIAIDVVMTNSSWTQNHMQRIWGGIRERKSAAMVLYPPCSVEEIIDKIPLEGNHATPREKLLLCIAQFRPEKNHELLIRAFQLMLHTKAPEVEGARLVLIGSVRDSEDETLVYKLRLLANELKVDKQVDFRINSTWGEILDWLKTSWVGVNGMWCEHFGIGVVEYQAAGLIPVVNDSGGPKEDIVVDYEDGPTGFHASTAAEYADYFTKALSLSSFETLEMRKRNRLSSQRFTTEIFRKSWCEQLSRLIDISK</sequence>
<dbReference type="InterPro" id="IPR031814">
    <property type="entry name" value="ALG11_N"/>
</dbReference>
<evidence type="ECO:0000256" key="10">
    <source>
        <dbReference type="ARBA" id="ARBA00022989"/>
    </source>
</evidence>
<dbReference type="CDD" id="cd03806">
    <property type="entry name" value="GT4_ALG11-like"/>
    <property type="match status" value="1"/>
</dbReference>
<evidence type="ECO:0000256" key="1">
    <source>
        <dbReference type="ARBA" id="ARBA00004389"/>
    </source>
</evidence>
<accession>A0AA43TTH5</accession>
<dbReference type="InterPro" id="IPR001296">
    <property type="entry name" value="Glyco_trans_1"/>
</dbReference>
<comment type="pathway">
    <text evidence="2 14">Protein modification; protein glycosylation.</text>
</comment>
<evidence type="ECO:0000256" key="7">
    <source>
        <dbReference type="ARBA" id="ARBA00022679"/>
    </source>
</evidence>
<evidence type="ECO:0000256" key="14">
    <source>
        <dbReference type="RuleBase" id="RU367051"/>
    </source>
</evidence>
<evidence type="ECO:0000313" key="18">
    <source>
        <dbReference type="Proteomes" id="UP001161017"/>
    </source>
</evidence>
<dbReference type="Pfam" id="PF00534">
    <property type="entry name" value="Glycos_transf_1"/>
    <property type="match status" value="1"/>
</dbReference>
<dbReference type="InterPro" id="IPR038013">
    <property type="entry name" value="ALG11"/>
</dbReference>
<keyword evidence="8 14" id="KW-0812">Transmembrane</keyword>
<evidence type="ECO:0000256" key="9">
    <source>
        <dbReference type="ARBA" id="ARBA00022824"/>
    </source>
</evidence>
<feature type="transmembrane region" description="Helical" evidence="14">
    <location>
        <begin position="7"/>
        <end position="25"/>
    </location>
</feature>
<comment type="catalytic activity">
    <reaction evidence="12 14">
        <text>an alpha-D-Man-(1-&gt;3)-[alpha-D-Man-(1-&gt;6)]-beta-D-Man-(1-&gt;4)-beta-D-GlcNAc-(1-&gt;4)-alpha-D-GlcNAc-diphospho-di-trans,poly-cis-dolichol + 2 GDP-alpha-D-mannose = an alpha-D-Man-(1-&gt;2)-alpha-D-Man-(1-&gt;2)-alpha-D-Man-(1-&gt;3)-[alpha-D-Man-(1-&gt;6)]-beta-D-Man-(1-&gt;4)-beta-D-GlcNAc-(1-&gt;4)-alpha-D-GlcNAc-diphospho-di-trans,poly-cis-dolichol + 2 GDP + 2 H(+)</text>
        <dbReference type="Rhea" id="RHEA:29523"/>
        <dbReference type="Rhea" id="RHEA-COMP:19515"/>
        <dbReference type="Rhea" id="RHEA-COMP:19516"/>
        <dbReference type="ChEBI" id="CHEBI:15378"/>
        <dbReference type="ChEBI" id="CHEBI:57527"/>
        <dbReference type="ChEBI" id="CHEBI:58189"/>
        <dbReference type="ChEBI" id="CHEBI:132511"/>
        <dbReference type="ChEBI" id="CHEBI:132515"/>
        <dbReference type="EC" id="2.4.1.131"/>
    </reaction>
    <physiologicalReaction direction="left-to-right" evidence="12 14">
        <dbReference type="Rhea" id="RHEA:29524"/>
    </physiologicalReaction>
</comment>
<evidence type="ECO:0000256" key="8">
    <source>
        <dbReference type="ARBA" id="ARBA00022692"/>
    </source>
</evidence>
<reference evidence="17" key="1">
    <citation type="journal article" date="2023" name="Genome Biol. Evol.">
        <title>First Whole Genome Sequence and Flow Cytometry Genome Size Data for the Lichen-Forming Fungus Ramalina farinacea (Ascomycota).</title>
        <authorList>
            <person name="Llewellyn T."/>
            <person name="Mian S."/>
            <person name="Hill R."/>
            <person name="Leitch I.J."/>
            <person name="Gaya E."/>
        </authorList>
    </citation>
    <scope>NUCLEOTIDE SEQUENCE</scope>
    <source>
        <strain evidence="17">LIQ254RAFAR</strain>
    </source>
</reference>
<keyword evidence="11 14" id="KW-0472">Membrane</keyword>
<evidence type="ECO:0000259" key="16">
    <source>
        <dbReference type="Pfam" id="PF15924"/>
    </source>
</evidence>
<evidence type="ECO:0000256" key="6">
    <source>
        <dbReference type="ARBA" id="ARBA00022676"/>
    </source>
</evidence>
<dbReference type="SUPFAM" id="SSF53756">
    <property type="entry name" value="UDP-Glycosyltransferase/glycogen phosphorylase"/>
    <property type="match status" value="1"/>
</dbReference>
<evidence type="ECO:0000256" key="13">
    <source>
        <dbReference type="ARBA" id="ARBA00056799"/>
    </source>
</evidence>
<evidence type="ECO:0000313" key="17">
    <source>
        <dbReference type="EMBL" id="MDI1487139.1"/>
    </source>
</evidence>
<dbReference type="EC" id="2.4.1.131" evidence="4 14"/>
<dbReference type="Pfam" id="PF15924">
    <property type="entry name" value="ALG11_N"/>
    <property type="match status" value="1"/>
</dbReference>
<organism evidence="17 18">
    <name type="scientific">Ramalina farinacea</name>
    <dbReference type="NCBI Taxonomy" id="258253"/>
    <lineage>
        <taxon>Eukaryota</taxon>
        <taxon>Fungi</taxon>
        <taxon>Dikarya</taxon>
        <taxon>Ascomycota</taxon>
        <taxon>Pezizomycotina</taxon>
        <taxon>Lecanoromycetes</taxon>
        <taxon>OSLEUM clade</taxon>
        <taxon>Lecanoromycetidae</taxon>
        <taxon>Lecanorales</taxon>
        <taxon>Lecanorineae</taxon>
        <taxon>Ramalinaceae</taxon>
        <taxon>Ramalina</taxon>
    </lineage>
</organism>
<dbReference type="FunFam" id="3.40.50.2000:FF:000168">
    <property type="entry name" value="Alpha-1,2-mannosyltransferase (Alg11), putative"/>
    <property type="match status" value="1"/>
</dbReference>
<dbReference type="GO" id="GO:0005789">
    <property type="term" value="C:endoplasmic reticulum membrane"/>
    <property type="evidence" value="ECO:0007669"/>
    <property type="project" value="UniProtKB-SubCell"/>
</dbReference>
<feature type="domain" description="Glycosyl transferase family 1" evidence="15">
    <location>
        <begin position="349"/>
        <end position="512"/>
    </location>
</feature>
<dbReference type="Proteomes" id="UP001161017">
    <property type="component" value="Unassembled WGS sequence"/>
</dbReference>
<dbReference type="EMBL" id="JAPUFD010000005">
    <property type="protein sequence ID" value="MDI1487139.1"/>
    <property type="molecule type" value="Genomic_DNA"/>
</dbReference>
<protein>
    <recommendedName>
        <fullName evidence="5 14">GDP-Man:Man(3)GlcNAc(2)-PP-Dol alpha-1,2-mannosyltransferase</fullName>
        <ecNumber evidence="4 14">2.4.1.131</ecNumber>
    </recommendedName>
</protein>
<comment type="caution">
    <text evidence="17">The sequence shown here is derived from an EMBL/GenBank/DDBJ whole genome shotgun (WGS) entry which is preliminary data.</text>
</comment>
<dbReference type="GO" id="GO:0004377">
    <property type="term" value="F:GDP-Man:Man(3)GlcNAc(2)-PP-Dol alpha-1,2-mannosyltransferase activity"/>
    <property type="evidence" value="ECO:0007669"/>
    <property type="project" value="UniProtKB-UniRule"/>
</dbReference>
<comment type="similarity">
    <text evidence="3 14">Belongs to the glycosyltransferase group 1 family. Glycosyltransferase 4 subfamily.</text>
</comment>
<comment type="function">
    <text evidence="13 14">GDP-Man:Man(3)GlcNAc(2)-PP-Dol alpha-1,2-mannosyltransferase that operates in the biosynthetic pathway of dolichol-linked oligosaccharides, the glycan precursors employed in protein asparagine (N)-glycosylation. The assembly of dolichol-linked oligosaccharides begins on the cytosolic side of the endoplasmic reticulum membrane and finishes in its lumen. The sequential addition of sugars to dolichol pyrophosphate produces dolichol-linked oligosaccharides containing fourteen sugars, including two GlcNAcs, nine mannoses and three glucoses. Once assembled, the oligosaccharide is transferred from the lipid to nascent proteins by oligosaccharyltransferases. Catalyzes, on the cytoplasmic face of the endoplasmic reticulum, the addition of the fourth and fifth mannose residues to the dolichol-linked oligosaccharide chain, to produce Man(5)GlcNAc(2)-PP-dolichol core oligosaccharide.</text>
</comment>
<keyword evidence="7 14" id="KW-0808">Transferase</keyword>
<gene>
    <name evidence="17" type="primary">ALG11</name>
    <name evidence="17" type="ORF">OHK93_006407</name>
</gene>
<keyword evidence="9 14" id="KW-0256">Endoplasmic reticulum</keyword>
<evidence type="ECO:0000256" key="5">
    <source>
        <dbReference type="ARBA" id="ARBA00022018"/>
    </source>
</evidence>
<keyword evidence="6 14" id="KW-0328">Glycosyltransferase</keyword>
<evidence type="ECO:0000256" key="2">
    <source>
        <dbReference type="ARBA" id="ARBA00004922"/>
    </source>
</evidence>
<dbReference type="Gene3D" id="3.40.50.2000">
    <property type="entry name" value="Glycogen Phosphorylase B"/>
    <property type="match status" value="1"/>
</dbReference>
<evidence type="ECO:0000259" key="15">
    <source>
        <dbReference type="Pfam" id="PF00534"/>
    </source>
</evidence>
<proteinExistence type="inferred from homology"/>
<keyword evidence="10 14" id="KW-1133">Transmembrane helix</keyword>
<comment type="subcellular location">
    <subcellularLocation>
        <location evidence="1">Endoplasmic reticulum membrane</location>
        <topology evidence="1">Single-pass membrane protein</topology>
    </subcellularLocation>
</comment>
<name>A0AA43TTH5_9LECA</name>
<evidence type="ECO:0000256" key="4">
    <source>
        <dbReference type="ARBA" id="ARBA00012645"/>
    </source>
</evidence>
<evidence type="ECO:0000256" key="11">
    <source>
        <dbReference type="ARBA" id="ARBA00023136"/>
    </source>
</evidence>
<evidence type="ECO:0000256" key="12">
    <source>
        <dbReference type="ARBA" id="ARBA00045065"/>
    </source>
</evidence>
<feature type="domain" description="ALG11 mannosyltransferase N-terminal" evidence="16">
    <location>
        <begin position="109"/>
        <end position="314"/>
    </location>
</feature>